<evidence type="ECO:0000256" key="3">
    <source>
        <dbReference type="ARBA" id="ARBA00022741"/>
    </source>
</evidence>
<keyword evidence="1" id="KW-0963">Cytoplasm</keyword>
<dbReference type="InterPro" id="IPR002314">
    <property type="entry name" value="aa-tRNA-synt_IIb"/>
</dbReference>
<keyword evidence="2" id="KW-0436">Ligase</keyword>
<evidence type="ECO:0000313" key="8">
    <source>
        <dbReference type="EMBL" id="SDD09999.1"/>
    </source>
</evidence>
<name>A0A1G6RZG4_9PROT</name>
<dbReference type="GO" id="GO:0006418">
    <property type="term" value="P:tRNA aminoacylation for protein translation"/>
    <property type="evidence" value="ECO:0007669"/>
    <property type="project" value="InterPro"/>
</dbReference>
<reference evidence="8 9" key="1">
    <citation type="submission" date="2016-10" db="EMBL/GenBank/DDBJ databases">
        <authorList>
            <person name="de Groot N.N."/>
        </authorList>
    </citation>
    <scope>NUCLEOTIDE SEQUENCE [LARGE SCALE GENOMIC DNA]</scope>
    <source>
        <strain evidence="8 9">CPCC 100156</strain>
    </source>
</reference>
<keyword evidence="6 8" id="KW-0030">Aminoacyl-tRNA synthetase</keyword>
<evidence type="ECO:0000256" key="5">
    <source>
        <dbReference type="ARBA" id="ARBA00022917"/>
    </source>
</evidence>
<dbReference type="NCBIfam" id="NF005479">
    <property type="entry name" value="PRK07080.1"/>
    <property type="match status" value="1"/>
</dbReference>
<dbReference type="SUPFAM" id="SSF55681">
    <property type="entry name" value="Class II aaRS and biotin synthetases"/>
    <property type="match status" value="1"/>
</dbReference>
<dbReference type="RefSeq" id="WP_090663156.1">
    <property type="nucleotide sequence ID" value="NZ_FMZX01000004.1"/>
</dbReference>
<dbReference type="PROSITE" id="PS50862">
    <property type="entry name" value="AA_TRNA_LIGASE_II"/>
    <property type="match status" value="1"/>
</dbReference>
<proteinExistence type="predicted"/>
<dbReference type="AlphaFoldDB" id="A0A1G6RZG4"/>
<dbReference type="CDD" id="cd00670">
    <property type="entry name" value="Gly_His_Pro_Ser_Thr_tRS_core"/>
    <property type="match status" value="1"/>
</dbReference>
<dbReference type="GO" id="GO:0004812">
    <property type="term" value="F:aminoacyl-tRNA ligase activity"/>
    <property type="evidence" value="ECO:0007669"/>
    <property type="project" value="UniProtKB-KW"/>
</dbReference>
<gene>
    <name evidence="8" type="ORF">SAMN04487779_1004204</name>
</gene>
<keyword evidence="4" id="KW-0067">ATP-binding</keyword>
<accession>A0A1G6RZG4</accession>
<dbReference type="Gene3D" id="3.30.930.10">
    <property type="entry name" value="Bira Bifunctional Protein, Domain 2"/>
    <property type="match status" value="1"/>
</dbReference>
<keyword evidence="9" id="KW-1185">Reference proteome</keyword>
<feature type="domain" description="Aminoacyl-transfer RNA synthetases class-II family profile" evidence="7">
    <location>
        <begin position="155"/>
        <end position="310"/>
    </location>
</feature>
<evidence type="ECO:0000256" key="1">
    <source>
        <dbReference type="ARBA" id="ARBA00022490"/>
    </source>
</evidence>
<dbReference type="EMBL" id="FMZX01000004">
    <property type="protein sequence ID" value="SDD09999.1"/>
    <property type="molecule type" value="Genomic_DNA"/>
</dbReference>
<dbReference type="Pfam" id="PF00587">
    <property type="entry name" value="tRNA-synt_2b"/>
    <property type="match status" value="1"/>
</dbReference>
<dbReference type="GO" id="GO:0005524">
    <property type="term" value="F:ATP binding"/>
    <property type="evidence" value="ECO:0007669"/>
    <property type="project" value="UniProtKB-KW"/>
</dbReference>
<keyword evidence="5" id="KW-0648">Protein biosynthesis</keyword>
<dbReference type="InterPro" id="IPR006195">
    <property type="entry name" value="aa-tRNA-synth_II"/>
</dbReference>
<evidence type="ECO:0000259" key="7">
    <source>
        <dbReference type="PROSITE" id="PS50862"/>
    </source>
</evidence>
<protein>
    <submittedName>
        <fullName evidence="8">tRNA synthetase class II core domain (G, H, P, S and T)</fullName>
    </submittedName>
</protein>
<organism evidence="8 9">
    <name type="scientific">Belnapia rosea</name>
    <dbReference type="NCBI Taxonomy" id="938405"/>
    <lineage>
        <taxon>Bacteria</taxon>
        <taxon>Pseudomonadati</taxon>
        <taxon>Pseudomonadota</taxon>
        <taxon>Alphaproteobacteria</taxon>
        <taxon>Acetobacterales</taxon>
        <taxon>Roseomonadaceae</taxon>
        <taxon>Belnapia</taxon>
    </lineage>
</organism>
<evidence type="ECO:0000256" key="2">
    <source>
        <dbReference type="ARBA" id="ARBA00022598"/>
    </source>
</evidence>
<evidence type="ECO:0000256" key="4">
    <source>
        <dbReference type="ARBA" id="ARBA00022840"/>
    </source>
</evidence>
<evidence type="ECO:0000256" key="6">
    <source>
        <dbReference type="ARBA" id="ARBA00023146"/>
    </source>
</evidence>
<dbReference type="Proteomes" id="UP000198925">
    <property type="component" value="Unassembled WGS sequence"/>
</dbReference>
<dbReference type="InterPro" id="IPR045864">
    <property type="entry name" value="aa-tRNA-synth_II/BPL/LPL"/>
</dbReference>
<keyword evidence="3" id="KW-0547">Nucleotide-binding</keyword>
<sequence length="312" mass="34510">MSTLELAPRLSADAFRQELFERGLLLPTGVDGLYGRSAVFEGLVDAVDRLIGRLSVGDGAEIMRFPPIMTRTGFEASGYFKNMPQLVGTVHCFCGDDREHKRVLSCSPAEGGWLAAQQPSDVVLTPASCYPVYPIIAGRGRLPAEGWLVDSSSYCFRHEPSVDPARMQMFRQREQVCFGTPERIRAFQSHWMTRALEMFRQMGLPATTDLANDPFFGRPGQLMANGQRSQRLKFEILVPISDPDRLSACGSFNYHVHHFADAYGIIGADGEAAHTGCAGFGLERVALALLRQHGFSPEAWPETVRATLWPQS</sequence>
<evidence type="ECO:0000313" key="9">
    <source>
        <dbReference type="Proteomes" id="UP000198925"/>
    </source>
</evidence>
<dbReference type="STRING" id="938405.SAMN02927895_04291"/>